<comment type="caution">
    <text evidence="1">The sequence shown here is derived from an EMBL/GenBank/DDBJ whole genome shotgun (WGS) entry which is preliminary data.</text>
</comment>
<keyword evidence="2" id="KW-1185">Reference proteome</keyword>
<gene>
    <name evidence="1" type="ORF">GQ43DRAFT_436284</name>
</gene>
<proteinExistence type="predicted"/>
<protein>
    <submittedName>
        <fullName evidence="1">Uncharacterized protein</fullName>
    </submittedName>
</protein>
<evidence type="ECO:0000313" key="1">
    <source>
        <dbReference type="EMBL" id="KAF2196123.1"/>
    </source>
</evidence>
<accession>A0A9P4JGK6</accession>
<dbReference type="Proteomes" id="UP000799536">
    <property type="component" value="Unassembled WGS sequence"/>
</dbReference>
<dbReference type="EMBL" id="ML994473">
    <property type="protein sequence ID" value="KAF2196123.1"/>
    <property type="molecule type" value="Genomic_DNA"/>
</dbReference>
<dbReference type="AlphaFoldDB" id="A0A9P4JGK6"/>
<name>A0A9P4JGK6_9PLEO</name>
<organism evidence="1 2">
    <name type="scientific">Delitschia confertaspora ATCC 74209</name>
    <dbReference type="NCBI Taxonomy" id="1513339"/>
    <lineage>
        <taxon>Eukaryota</taxon>
        <taxon>Fungi</taxon>
        <taxon>Dikarya</taxon>
        <taxon>Ascomycota</taxon>
        <taxon>Pezizomycotina</taxon>
        <taxon>Dothideomycetes</taxon>
        <taxon>Pleosporomycetidae</taxon>
        <taxon>Pleosporales</taxon>
        <taxon>Delitschiaceae</taxon>
        <taxon>Delitschia</taxon>
    </lineage>
</organism>
<sequence>MTEKGSYSLLTFDGESAEDDVEISTYYDAKYSIYPKRKKKTMQDSKLPRHSIVALTLDYIEHKKLPQTLEMWDGSGRSIYVVNAYHAMHFVVTLIPIQTIIIGFVES</sequence>
<evidence type="ECO:0000313" key="2">
    <source>
        <dbReference type="Proteomes" id="UP000799536"/>
    </source>
</evidence>
<reference evidence="1" key="1">
    <citation type="journal article" date="2020" name="Stud. Mycol.">
        <title>101 Dothideomycetes genomes: a test case for predicting lifestyles and emergence of pathogens.</title>
        <authorList>
            <person name="Haridas S."/>
            <person name="Albert R."/>
            <person name="Binder M."/>
            <person name="Bloem J."/>
            <person name="Labutti K."/>
            <person name="Salamov A."/>
            <person name="Andreopoulos B."/>
            <person name="Baker S."/>
            <person name="Barry K."/>
            <person name="Bills G."/>
            <person name="Bluhm B."/>
            <person name="Cannon C."/>
            <person name="Castanera R."/>
            <person name="Culley D."/>
            <person name="Daum C."/>
            <person name="Ezra D."/>
            <person name="Gonzalez J."/>
            <person name="Henrissat B."/>
            <person name="Kuo A."/>
            <person name="Liang C."/>
            <person name="Lipzen A."/>
            <person name="Lutzoni F."/>
            <person name="Magnuson J."/>
            <person name="Mondo S."/>
            <person name="Nolan M."/>
            <person name="Ohm R."/>
            <person name="Pangilinan J."/>
            <person name="Park H.-J."/>
            <person name="Ramirez L."/>
            <person name="Alfaro M."/>
            <person name="Sun H."/>
            <person name="Tritt A."/>
            <person name="Yoshinaga Y."/>
            <person name="Zwiers L.-H."/>
            <person name="Turgeon B."/>
            <person name="Goodwin S."/>
            <person name="Spatafora J."/>
            <person name="Crous P."/>
            <person name="Grigoriev I."/>
        </authorList>
    </citation>
    <scope>NUCLEOTIDE SEQUENCE</scope>
    <source>
        <strain evidence="1">ATCC 74209</strain>
    </source>
</reference>